<evidence type="ECO:0000256" key="22">
    <source>
        <dbReference type="SAM" id="MobiDB-lite"/>
    </source>
</evidence>
<comment type="subcellular location">
    <subcellularLocation>
        <location evidence="3">Nucleus</location>
        <location evidence="3">PML body</location>
    </subcellularLocation>
</comment>
<dbReference type="GO" id="GO:0046872">
    <property type="term" value="F:metal ion binding"/>
    <property type="evidence" value="ECO:0007669"/>
    <property type="project" value="UniProtKB-KW"/>
</dbReference>
<keyword evidence="17" id="KW-0539">Nucleus</keyword>
<evidence type="ECO:0000259" key="24">
    <source>
        <dbReference type="PROSITE" id="PS50002"/>
    </source>
</evidence>
<dbReference type="InterPro" id="IPR017441">
    <property type="entry name" value="Protein_kinase_ATP_BS"/>
</dbReference>
<accession>A0A914VIP2</accession>
<dbReference type="PROSITE" id="PS50001">
    <property type="entry name" value="SH2"/>
    <property type="match status" value="1"/>
</dbReference>
<feature type="compositionally biased region" description="Low complexity" evidence="22">
    <location>
        <begin position="39"/>
        <end position="50"/>
    </location>
</feature>
<evidence type="ECO:0000256" key="11">
    <source>
        <dbReference type="ARBA" id="ARBA00022801"/>
    </source>
</evidence>
<dbReference type="InterPro" id="IPR011009">
    <property type="entry name" value="Kinase-like_dom_sf"/>
</dbReference>
<dbReference type="SUPFAM" id="SSF50044">
    <property type="entry name" value="SH3-domain"/>
    <property type="match status" value="1"/>
</dbReference>
<evidence type="ECO:0000256" key="18">
    <source>
        <dbReference type="PROSITE-ProRule" id="PRU00191"/>
    </source>
</evidence>
<feature type="compositionally biased region" description="Polar residues" evidence="22">
    <location>
        <begin position="74"/>
        <end position="84"/>
    </location>
</feature>
<dbReference type="FunFam" id="3.60.10.10:FF:000024">
    <property type="entry name" value="Tyrosyl-DNA phosphodiesterase 2"/>
    <property type="match status" value="1"/>
</dbReference>
<dbReference type="Pfam" id="PF03372">
    <property type="entry name" value="Exo_endo_phos"/>
    <property type="match status" value="1"/>
</dbReference>
<keyword evidence="4 19" id="KW-0728">SH3 domain</keyword>
<dbReference type="GO" id="GO:0016605">
    <property type="term" value="C:PML body"/>
    <property type="evidence" value="ECO:0007669"/>
    <property type="project" value="UniProtKB-SubCell"/>
</dbReference>
<evidence type="ECO:0000256" key="7">
    <source>
        <dbReference type="ARBA" id="ARBA00022723"/>
    </source>
</evidence>
<dbReference type="PROSITE" id="PS00107">
    <property type="entry name" value="PROTEIN_KINASE_ATP"/>
    <property type="match status" value="1"/>
</dbReference>
<dbReference type="PANTHER" id="PTHR15822:SF4">
    <property type="entry name" value="TYROSYL-DNA PHOSPHODIESTERASE 2"/>
    <property type="match status" value="1"/>
</dbReference>
<evidence type="ECO:0000256" key="5">
    <source>
        <dbReference type="ARBA" id="ARBA00022679"/>
    </source>
</evidence>
<feature type="domain" description="SH2" evidence="23">
    <location>
        <begin position="169"/>
        <end position="261"/>
    </location>
</feature>
<dbReference type="Gene3D" id="3.60.10.10">
    <property type="entry name" value="Endonuclease/exonuclease/phosphatase"/>
    <property type="match status" value="1"/>
</dbReference>
<keyword evidence="12 20" id="KW-0067">ATP-binding</keyword>
<evidence type="ECO:0000256" key="21">
    <source>
        <dbReference type="RuleBase" id="RU362096"/>
    </source>
</evidence>
<dbReference type="SMART" id="SM00252">
    <property type="entry name" value="SH2"/>
    <property type="match status" value="1"/>
</dbReference>
<evidence type="ECO:0000256" key="9">
    <source>
        <dbReference type="ARBA" id="ARBA00022763"/>
    </source>
</evidence>
<keyword evidence="5 21" id="KW-0808">Transferase</keyword>
<keyword evidence="7" id="KW-0479">Metal-binding</keyword>
<evidence type="ECO:0000256" key="4">
    <source>
        <dbReference type="ARBA" id="ARBA00022443"/>
    </source>
</evidence>
<dbReference type="WBParaSite" id="PSAMB.scaffold200size66654.g3152.t1">
    <property type="protein sequence ID" value="PSAMB.scaffold200size66654.g3152.t1"/>
    <property type="gene ID" value="PSAMB.scaffold200size66654.g3152"/>
</dbReference>
<evidence type="ECO:0000256" key="13">
    <source>
        <dbReference type="ARBA" id="ARBA00022842"/>
    </source>
</evidence>
<dbReference type="PANTHER" id="PTHR15822">
    <property type="entry name" value="TRAF AND TNF RECEPTOR-ASSOCIATED PROTEIN"/>
    <property type="match status" value="1"/>
</dbReference>
<dbReference type="SUPFAM" id="SSF55550">
    <property type="entry name" value="SH2 domain"/>
    <property type="match status" value="1"/>
</dbReference>
<feature type="compositionally biased region" description="Acidic residues" evidence="22">
    <location>
        <begin position="385"/>
        <end position="399"/>
    </location>
</feature>
<dbReference type="Pfam" id="PF00018">
    <property type="entry name" value="SH3_1"/>
    <property type="match status" value="1"/>
</dbReference>
<keyword evidence="10 21" id="KW-0418">Kinase</keyword>
<dbReference type="GO" id="GO:0006302">
    <property type="term" value="P:double-strand break repair"/>
    <property type="evidence" value="ECO:0007669"/>
    <property type="project" value="TreeGrafter"/>
</dbReference>
<dbReference type="AlphaFoldDB" id="A0A914VIP2"/>
<dbReference type="Gene3D" id="3.30.505.10">
    <property type="entry name" value="SH2 domain"/>
    <property type="match status" value="1"/>
</dbReference>
<keyword evidence="9" id="KW-0227">DNA damage</keyword>
<dbReference type="FunFam" id="2.30.30.40:FF:000208">
    <property type="entry name" value="Tyrosine-protein kinase"/>
    <property type="match status" value="1"/>
</dbReference>
<dbReference type="SUPFAM" id="SSF56219">
    <property type="entry name" value="DNase I-like"/>
    <property type="match status" value="1"/>
</dbReference>
<feature type="region of interest" description="Disordered" evidence="22">
    <location>
        <begin position="1"/>
        <end position="100"/>
    </location>
</feature>
<dbReference type="InterPro" id="IPR036691">
    <property type="entry name" value="Endo/exonu/phosph_ase_sf"/>
</dbReference>
<dbReference type="GO" id="GO:0070260">
    <property type="term" value="F:5'-tyrosyl-DNA phosphodiesterase activity"/>
    <property type="evidence" value="ECO:0007669"/>
    <property type="project" value="TreeGrafter"/>
</dbReference>
<evidence type="ECO:0000256" key="19">
    <source>
        <dbReference type="PROSITE-ProRule" id="PRU00192"/>
    </source>
</evidence>
<evidence type="ECO:0000259" key="23">
    <source>
        <dbReference type="PROSITE" id="PS50001"/>
    </source>
</evidence>
<dbReference type="InterPro" id="IPR005135">
    <property type="entry name" value="Endo/exonuclease/phosphatase"/>
</dbReference>
<dbReference type="CDD" id="cd11845">
    <property type="entry name" value="SH3_Src_like"/>
    <property type="match status" value="1"/>
</dbReference>
<proteinExistence type="inferred from homology"/>
<comment type="cofactor">
    <cofactor evidence="2">
        <name>Mg(2+)</name>
        <dbReference type="ChEBI" id="CHEBI:18420"/>
    </cofactor>
</comment>
<evidence type="ECO:0000256" key="14">
    <source>
        <dbReference type="ARBA" id="ARBA00022999"/>
    </source>
</evidence>
<evidence type="ECO:0000256" key="15">
    <source>
        <dbReference type="ARBA" id="ARBA00023137"/>
    </source>
</evidence>
<evidence type="ECO:0000256" key="6">
    <source>
        <dbReference type="ARBA" id="ARBA00022722"/>
    </source>
</evidence>
<dbReference type="SUPFAM" id="SSF56112">
    <property type="entry name" value="Protein kinase-like (PK-like)"/>
    <property type="match status" value="1"/>
</dbReference>
<sequence length="676" mass="76014">MGGCISKSDADKSRKMNGHGMNGAYGGPLGPVMPSNLNIGPSSPGIPISSQFTSVPSAHHSIAPTGSELDATRFSYSRQSSELPASSSATASNSETPGSSTVGAKLYVALYDYEARTDEDLSFKKGDQLEILNDMQGDWWYARSRVSNQCGYIPSNYVARLKSIEAEPWYFGKIRRLEAEKLLLMSCNDHGAFLVRDSESRQNDFSLSVRDGDTVKHYRIRQLDQGGFYIARRTAFRTLQEMIVHYSVEADGLCVTLRSACQRVETPQTRTFTYDDQWEVDRRSIKFIRQIGSGQFGEVWEGRWNNTTAVAIKKLKTGTTDPTDFLSEAQIMKKLRHPKLLQLRIFFSSCKVCFLEACGHFFLQDCNWDLETAVNRFFEASRGSDDDDAEDGDDEDEEEKEKGGEPEPGAKRVKAEADVDEDHLKVLSWNIDGLDEGNLATRTKAVCALIKEYGPDAVFLQEVVADSWAIITKQLEKEYQFVSGKLPGSPINYFTAILLRRGRLALSTQLLSPFSSSMMGRSLLQVEARLGKRTVHFLTAHLESMKDHAKERVQQLRKCFDVFNSLKSADSTVVFGGDLNVRDDEVVKAGRPEIAKDVWEACGSNKNHQYTWDCQKNDNKYFEKFKPRCRFDRLYVNANAPLTPEQFELIGMVRIRTSLCFPSDHWGVLASFCAPH</sequence>
<feature type="binding site" evidence="20">
    <location>
        <position position="314"/>
    </location>
    <ligand>
        <name>ATP</name>
        <dbReference type="ChEBI" id="CHEBI:30616"/>
    </ligand>
</feature>
<reference evidence="26" key="1">
    <citation type="submission" date="2022-11" db="UniProtKB">
        <authorList>
            <consortium name="WormBaseParasite"/>
        </authorList>
    </citation>
    <scope>IDENTIFICATION</scope>
</reference>
<dbReference type="InterPro" id="IPR000980">
    <property type="entry name" value="SH2"/>
</dbReference>
<comment type="cofactor">
    <cofactor evidence="1">
        <name>Mn(2+)</name>
        <dbReference type="ChEBI" id="CHEBI:29035"/>
    </cofactor>
</comment>
<keyword evidence="16" id="KW-0234">DNA repair</keyword>
<dbReference type="GO" id="GO:0005524">
    <property type="term" value="F:ATP binding"/>
    <property type="evidence" value="ECO:0007669"/>
    <property type="project" value="UniProtKB-UniRule"/>
</dbReference>
<evidence type="ECO:0000313" key="25">
    <source>
        <dbReference type="Proteomes" id="UP000887566"/>
    </source>
</evidence>
<dbReference type="GO" id="GO:0003697">
    <property type="term" value="F:single-stranded DNA binding"/>
    <property type="evidence" value="ECO:0007669"/>
    <property type="project" value="TreeGrafter"/>
</dbReference>
<feature type="domain" description="SH3" evidence="24">
    <location>
        <begin position="102"/>
        <end position="163"/>
    </location>
</feature>
<dbReference type="GO" id="GO:0004518">
    <property type="term" value="F:nuclease activity"/>
    <property type="evidence" value="ECO:0007669"/>
    <property type="project" value="UniProtKB-KW"/>
</dbReference>
<feature type="compositionally biased region" description="Basic and acidic residues" evidence="22">
    <location>
        <begin position="400"/>
        <end position="416"/>
    </location>
</feature>
<evidence type="ECO:0000256" key="16">
    <source>
        <dbReference type="ARBA" id="ARBA00023204"/>
    </source>
</evidence>
<dbReference type="InterPro" id="IPR020635">
    <property type="entry name" value="Tyr_kinase_cat_dom"/>
</dbReference>
<dbReference type="SMART" id="SM00219">
    <property type="entry name" value="TyrKc"/>
    <property type="match status" value="1"/>
</dbReference>
<dbReference type="InterPro" id="IPR001245">
    <property type="entry name" value="Ser-Thr/Tyr_kinase_cat_dom"/>
</dbReference>
<feature type="compositionally biased region" description="Low complexity" evidence="22">
    <location>
        <begin position="85"/>
        <end position="94"/>
    </location>
</feature>
<evidence type="ECO:0000256" key="12">
    <source>
        <dbReference type="ARBA" id="ARBA00022840"/>
    </source>
</evidence>
<evidence type="ECO:0000256" key="8">
    <source>
        <dbReference type="ARBA" id="ARBA00022741"/>
    </source>
</evidence>
<dbReference type="Gene3D" id="1.10.8.10">
    <property type="entry name" value="DNA helicase RuvA subunit, C-terminal domain"/>
    <property type="match status" value="1"/>
</dbReference>
<dbReference type="InterPro" id="IPR051547">
    <property type="entry name" value="TDP2-like"/>
</dbReference>
<dbReference type="Pfam" id="PF07714">
    <property type="entry name" value="PK_Tyr_Ser-Thr"/>
    <property type="match status" value="1"/>
</dbReference>
<keyword evidence="14 18" id="KW-0727">SH2 domain</keyword>
<evidence type="ECO:0000256" key="10">
    <source>
        <dbReference type="ARBA" id="ARBA00022777"/>
    </source>
</evidence>
<keyword evidence="11" id="KW-0378">Hydrolase</keyword>
<dbReference type="GO" id="GO:0004715">
    <property type="term" value="F:non-membrane spanning protein tyrosine kinase activity"/>
    <property type="evidence" value="ECO:0007669"/>
    <property type="project" value="UniProtKB-EC"/>
</dbReference>
<dbReference type="Pfam" id="PF14555">
    <property type="entry name" value="UBA_4"/>
    <property type="match status" value="1"/>
</dbReference>
<keyword evidence="6" id="KW-0540">Nuclease</keyword>
<keyword evidence="8 20" id="KW-0547">Nucleotide-binding</keyword>
<comment type="similarity">
    <text evidence="21">Belongs to the protein kinase superfamily. Tyr protein kinase family.</text>
</comment>
<name>A0A914VIP2_9BILA</name>
<feature type="region of interest" description="Disordered" evidence="22">
    <location>
        <begin position="381"/>
        <end position="416"/>
    </location>
</feature>
<dbReference type="PRINTS" id="PR00401">
    <property type="entry name" value="SH2DOMAIN"/>
</dbReference>
<dbReference type="InterPro" id="IPR036860">
    <property type="entry name" value="SH2_dom_sf"/>
</dbReference>
<evidence type="ECO:0000256" key="2">
    <source>
        <dbReference type="ARBA" id="ARBA00001946"/>
    </source>
</evidence>
<dbReference type="InterPro" id="IPR001452">
    <property type="entry name" value="SH3_domain"/>
</dbReference>
<dbReference type="Proteomes" id="UP000887566">
    <property type="component" value="Unplaced"/>
</dbReference>
<evidence type="ECO:0000256" key="17">
    <source>
        <dbReference type="ARBA" id="ARBA00023242"/>
    </source>
</evidence>
<organism evidence="25 26">
    <name type="scientific">Plectus sambesii</name>
    <dbReference type="NCBI Taxonomy" id="2011161"/>
    <lineage>
        <taxon>Eukaryota</taxon>
        <taxon>Metazoa</taxon>
        <taxon>Ecdysozoa</taxon>
        <taxon>Nematoda</taxon>
        <taxon>Chromadorea</taxon>
        <taxon>Plectida</taxon>
        <taxon>Plectina</taxon>
        <taxon>Plectoidea</taxon>
        <taxon>Plectidae</taxon>
        <taxon>Plectus</taxon>
    </lineage>
</organism>
<dbReference type="Pfam" id="PF00017">
    <property type="entry name" value="SH2"/>
    <property type="match status" value="1"/>
</dbReference>
<protein>
    <recommendedName>
        <fullName evidence="21">Tyrosine-protein kinase</fullName>
        <ecNumber evidence="21">2.7.10.2</ecNumber>
    </recommendedName>
</protein>
<dbReference type="FunFam" id="3.30.505.10:FF:000044">
    <property type="entry name" value="Tyrosine-protein kinase"/>
    <property type="match status" value="1"/>
</dbReference>
<dbReference type="EC" id="2.7.10.2" evidence="21"/>
<dbReference type="PRINTS" id="PR00452">
    <property type="entry name" value="SH3DOMAIN"/>
</dbReference>
<evidence type="ECO:0000256" key="20">
    <source>
        <dbReference type="PROSITE-ProRule" id="PRU10141"/>
    </source>
</evidence>
<keyword evidence="13" id="KW-0460">Magnesium</keyword>
<comment type="catalytic activity">
    <reaction evidence="21">
        <text>L-tyrosyl-[protein] + ATP = O-phospho-L-tyrosyl-[protein] + ADP + H(+)</text>
        <dbReference type="Rhea" id="RHEA:10596"/>
        <dbReference type="Rhea" id="RHEA-COMP:10136"/>
        <dbReference type="Rhea" id="RHEA-COMP:20101"/>
        <dbReference type="ChEBI" id="CHEBI:15378"/>
        <dbReference type="ChEBI" id="CHEBI:30616"/>
        <dbReference type="ChEBI" id="CHEBI:46858"/>
        <dbReference type="ChEBI" id="CHEBI:61978"/>
        <dbReference type="ChEBI" id="CHEBI:456216"/>
        <dbReference type="EC" id="2.7.10.2"/>
    </reaction>
</comment>
<dbReference type="PRINTS" id="PR01887">
    <property type="entry name" value="SPECTRNALPHA"/>
</dbReference>
<dbReference type="PROSITE" id="PS50002">
    <property type="entry name" value="SH3"/>
    <property type="match status" value="1"/>
</dbReference>
<dbReference type="Gene3D" id="2.30.30.40">
    <property type="entry name" value="SH3 Domains"/>
    <property type="match status" value="1"/>
</dbReference>
<evidence type="ECO:0000313" key="26">
    <source>
        <dbReference type="WBParaSite" id="PSAMB.scaffold200size66654.g3152.t1"/>
    </source>
</evidence>
<dbReference type="InterPro" id="IPR036028">
    <property type="entry name" value="SH3-like_dom_sf"/>
</dbReference>
<feature type="compositionally biased region" description="Gly residues" evidence="22">
    <location>
        <begin position="20"/>
        <end position="29"/>
    </location>
</feature>
<keyword evidence="25" id="KW-1185">Reference proteome</keyword>
<dbReference type="CDD" id="cd09080">
    <property type="entry name" value="TDP2"/>
    <property type="match status" value="1"/>
</dbReference>
<dbReference type="SMART" id="SM00326">
    <property type="entry name" value="SH3"/>
    <property type="match status" value="1"/>
</dbReference>
<evidence type="ECO:0000256" key="3">
    <source>
        <dbReference type="ARBA" id="ARBA00004322"/>
    </source>
</evidence>
<dbReference type="GO" id="GO:0005737">
    <property type="term" value="C:cytoplasm"/>
    <property type="evidence" value="ECO:0007669"/>
    <property type="project" value="TreeGrafter"/>
</dbReference>
<keyword evidence="15 21" id="KW-0829">Tyrosine-protein kinase</keyword>
<dbReference type="Gene3D" id="3.30.200.20">
    <property type="entry name" value="Phosphorylase Kinase, domain 1"/>
    <property type="match status" value="1"/>
</dbReference>
<evidence type="ECO:0000256" key="1">
    <source>
        <dbReference type="ARBA" id="ARBA00001936"/>
    </source>
</evidence>